<name>A0A0K2SIK9_LIMPI</name>
<organism evidence="4 5">
    <name type="scientific">Limnochorda pilosa</name>
    <dbReference type="NCBI Taxonomy" id="1555112"/>
    <lineage>
        <taxon>Bacteria</taxon>
        <taxon>Bacillati</taxon>
        <taxon>Bacillota</taxon>
        <taxon>Limnochordia</taxon>
        <taxon>Limnochordales</taxon>
        <taxon>Limnochordaceae</taxon>
        <taxon>Limnochorda</taxon>
    </lineage>
</organism>
<dbReference type="InterPro" id="IPR002935">
    <property type="entry name" value="SAM_O-MeTrfase"/>
</dbReference>
<dbReference type="SUPFAM" id="SSF53335">
    <property type="entry name" value="S-adenosyl-L-methionine-dependent methyltransferases"/>
    <property type="match status" value="1"/>
</dbReference>
<dbReference type="RefSeq" id="WP_082725864.1">
    <property type="nucleotide sequence ID" value="NZ_AP014924.1"/>
</dbReference>
<sequence>MFADMPEDVRRRMAYLEEIDARDRDDGTPRLERLRQVPPETGQFIALLSLTAPAGRHIEIGTSAGYSTLWLALACRRLGRRITTYEILPEKVRLAKETFERTGLSDVIELVEGDARDHIHGVSGISFCFLDAEKEVYKDCYDLVVPRMVSGGLLVADNAINHRDALQAMIEEALADPRVDAMVVPVGKGELVCRKR</sequence>
<protein>
    <submittedName>
        <fullName evidence="4">Methyltransferase</fullName>
    </submittedName>
</protein>
<dbReference type="Proteomes" id="UP000065807">
    <property type="component" value="Chromosome"/>
</dbReference>
<accession>A0A0K2SIK9</accession>
<keyword evidence="2 4" id="KW-0808">Transferase</keyword>
<dbReference type="GO" id="GO:0008171">
    <property type="term" value="F:O-methyltransferase activity"/>
    <property type="evidence" value="ECO:0007669"/>
    <property type="project" value="InterPro"/>
</dbReference>
<dbReference type="GO" id="GO:0032259">
    <property type="term" value="P:methylation"/>
    <property type="evidence" value="ECO:0007669"/>
    <property type="project" value="UniProtKB-KW"/>
</dbReference>
<dbReference type="PANTHER" id="PTHR43167">
    <property type="entry name" value="PUTATIVE (AFU_ORTHOLOGUE AFUA_6G01830)-RELATED"/>
    <property type="match status" value="1"/>
</dbReference>
<dbReference type="KEGG" id="lpil:LIP_1005"/>
<dbReference type="PANTHER" id="PTHR43167:SF1">
    <property type="entry name" value="PUTATIVE (AFU_ORTHOLOGUE AFUA_6G01830)-RELATED"/>
    <property type="match status" value="1"/>
</dbReference>
<dbReference type="OrthoDB" id="9799672at2"/>
<keyword evidence="5" id="KW-1185">Reference proteome</keyword>
<dbReference type="PROSITE" id="PS51682">
    <property type="entry name" value="SAM_OMT_I"/>
    <property type="match status" value="1"/>
</dbReference>
<keyword evidence="3" id="KW-0949">S-adenosyl-L-methionine</keyword>
<dbReference type="AlphaFoldDB" id="A0A0K2SIK9"/>
<proteinExistence type="predicted"/>
<evidence type="ECO:0000313" key="5">
    <source>
        <dbReference type="Proteomes" id="UP000065807"/>
    </source>
</evidence>
<dbReference type="EMBL" id="AP014924">
    <property type="protein sequence ID" value="BAS26862.1"/>
    <property type="molecule type" value="Genomic_DNA"/>
</dbReference>
<evidence type="ECO:0000256" key="3">
    <source>
        <dbReference type="ARBA" id="ARBA00022691"/>
    </source>
</evidence>
<keyword evidence="1 4" id="KW-0489">Methyltransferase</keyword>
<dbReference type="STRING" id="1555112.LIP_1005"/>
<evidence type="ECO:0000256" key="2">
    <source>
        <dbReference type="ARBA" id="ARBA00022679"/>
    </source>
</evidence>
<evidence type="ECO:0000313" key="4">
    <source>
        <dbReference type="EMBL" id="BAS26862.1"/>
    </source>
</evidence>
<evidence type="ECO:0000256" key="1">
    <source>
        <dbReference type="ARBA" id="ARBA00022603"/>
    </source>
</evidence>
<dbReference type="InterPro" id="IPR029063">
    <property type="entry name" value="SAM-dependent_MTases_sf"/>
</dbReference>
<dbReference type="Gene3D" id="3.40.50.150">
    <property type="entry name" value="Vaccinia Virus protein VP39"/>
    <property type="match status" value="1"/>
</dbReference>
<dbReference type="Pfam" id="PF01596">
    <property type="entry name" value="Methyltransf_3"/>
    <property type="match status" value="1"/>
</dbReference>
<reference evidence="5" key="1">
    <citation type="submission" date="2015-07" db="EMBL/GenBank/DDBJ databases">
        <title>Complete genome sequence and phylogenetic analysis of Limnochorda pilosa.</title>
        <authorList>
            <person name="Watanabe M."/>
            <person name="Kojima H."/>
            <person name="Fukui M."/>
        </authorList>
    </citation>
    <scope>NUCLEOTIDE SEQUENCE [LARGE SCALE GENOMIC DNA]</scope>
    <source>
        <strain evidence="5">HC45</strain>
    </source>
</reference>
<gene>
    <name evidence="4" type="ORF">LIP_1005</name>
</gene>
<reference evidence="5" key="2">
    <citation type="journal article" date="2016" name="Int. J. Syst. Evol. Microbiol.">
        <title>Complete genome sequence and cell structure of Limnochorda pilosa, a Gram-negative spore-former within the phylum Firmicutes.</title>
        <authorList>
            <person name="Watanabe M."/>
            <person name="Kojima H."/>
            <person name="Fukui M."/>
        </authorList>
    </citation>
    <scope>NUCLEOTIDE SEQUENCE [LARGE SCALE GENOMIC DNA]</scope>
    <source>
        <strain evidence="5">HC45</strain>
    </source>
</reference>